<proteinExistence type="predicted"/>
<dbReference type="EMBL" id="MLJW01001465">
    <property type="protein sequence ID" value="OIQ78118.1"/>
    <property type="molecule type" value="Genomic_DNA"/>
</dbReference>
<name>A0A1J5Q354_9ZZZZ</name>
<dbReference type="InterPro" id="IPR006075">
    <property type="entry name" value="Asn/Gln-tRNA_Trfase_suB/E_cat"/>
</dbReference>
<evidence type="ECO:0000256" key="1">
    <source>
        <dbReference type="ARBA" id="ARBA00022598"/>
    </source>
</evidence>
<dbReference type="PANTHER" id="PTHR11659:SF0">
    <property type="entry name" value="GLUTAMYL-TRNA(GLN) AMIDOTRANSFERASE SUBUNIT B, MITOCHONDRIAL"/>
    <property type="match status" value="1"/>
</dbReference>
<dbReference type="InterPro" id="IPR014746">
    <property type="entry name" value="Gln_synth/guanido_kin_cat_dom"/>
</dbReference>
<evidence type="ECO:0000256" key="3">
    <source>
        <dbReference type="ARBA" id="ARBA00022840"/>
    </source>
</evidence>
<keyword evidence="2" id="KW-0547">Nucleotide-binding</keyword>
<keyword evidence="4" id="KW-0648">Protein biosynthesis</keyword>
<dbReference type="Pfam" id="PF02934">
    <property type="entry name" value="GatB_N"/>
    <property type="match status" value="1"/>
</dbReference>
<organism evidence="6">
    <name type="scientific">mine drainage metagenome</name>
    <dbReference type="NCBI Taxonomy" id="410659"/>
    <lineage>
        <taxon>unclassified sequences</taxon>
        <taxon>metagenomes</taxon>
        <taxon>ecological metagenomes</taxon>
    </lineage>
</organism>
<reference evidence="6" key="1">
    <citation type="submission" date="2016-10" db="EMBL/GenBank/DDBJ databases">
        <title>Sequence of Gallionella enrichment culture.</title>
        <authorList>
            <person name="Poehlein A."/>
            <person name="Muehling M."/>
            <person name="Daniel R."/>
        </authorList>
    </citation>
    <scope>NUCLEOTIDE SEQUENCE</scope>
</reference>
<dbReference type="PANTHER" id="PTHR11659">
    <property type="entry name" value="GLUTAMYL-TRNA GLN AMIDOTRANSFERASE SUBUNIT B MITOCHONDRIAL AND PROKARYOTIC PET112-RELATED"/>
    <property type="match status" value="1"/>
</dbReference>
<dbReference type="GO" id="GO:0006412">
    <property type="term" value="P:translation"/>
    <property type="evidence" value="ECO:0007669"/>
    <property type="project" value="UniProtKB-KW"/>
</dbReference>
<sequence length="79" mass="8397">MSEPMMDYAEVIEKFEPMLGLEVHVELGTNSKMFCGCSTIFGAAPNTQVCPVCLGLPGALPVVNERAIEATILIGLALN</sequence>
<protein>
    <submittedName>
        <fullName evidence="6">Aspartyl/glutamyl-tRNA(Asn/Gln) amidotransferase subunit B</fullName>
        <ecNumber evidence="6">6.3.5.-</ecNumber>
    </submittedName>
</protein>
<dbReference type="InterPro" id="IPR017959">
    <property type="entry name" value="Asn/Gln-tRNA_amidoTrfase_suB/E"/>
</dbReference>
<feature type="domain" description="Aspartyl/Glutamyl-tRNA(Gln) amidotransferase subunit B/E catalytic" evidence="5">
    <location>
        <begin position="18"/>
        <end position="79"/>
    </location>
</feature>
<dbReference type="AlphaFoldDB" id="A0A1J5Q354"/>
<keyword evidence="3" id="KW-0067">ATP-binding</keyword>
<evidence type="ECO:0000259" key="5">
    <source>
        <dbReference type="Pfam" id="PF02934"/>
    </source>
</evidence>
<keyword evidence="6" id="KW-0808">Transferase</keyword>
<dbReference type="GO" id="GO:0005524">
    <property type="term" value="F:ATP binding"/>
    <property type="evidence" value="ECO:0007669"/>
    <property type="project" value="UniProtKB-KW"/>
</dbReference>
<dbReference type="EC" id="6.3.5.-" evidence="6"/>
<evidence type="ECO:0000313" key="6">
    <source>
        <dbReference type="EMBL" id="OIQ78118.1"/>
    </source>
</evidence>
<evidence type="ECO:0000256" key="2">
    <source>
        <dbReference type="ARBA" id="ARBA00022741"/>
    </source>
</evidence>
<dbReference type="GO" id="GO:0016740">
    <property type="term" value="F:transferase activity"/>
    <property type="evidence" value="ECO:0007669"/>
    <property type="project" value="UniProtKB-KW"/>
</dbReference>
<comment type="caution">
    <text evidence="6">The sequence shown here is derived from an EMBL/GenBank/DDBJ whole genome shotgun (WGS) entry which is preliminary data.</text>
</comment>
<dbReference type="GO" id="GO:0050567">
    <property type="term" value="F:glutaminyl-tRNA synthase (glutamine-hydrolyzing) activity"/>
    <property type="evidence" value="ECO:0007669"/>
    <property type="project" value="TreeGrafter"/>
</dbReference>
<dbReference type="SUPFAM" id="SSF55931">
    <property type="entry name" value="Glutamine synthetase/guanido kinase"/>
    <property type="match status" value="1"/>
</dbReference>
<gene>
    <name evidence="6" type="primary">gatB_13</name>
    <name evidence="6" type="ORF">GALL_401820</name>
</gene>
<keyword evidence="1 6" id="KW-0436">Ligase</keyword>
<accession>A0A1J5Q354</accession>
<dbReference type="GO" id="GO:0070681">
    <property type="term" value="P:glutaminyl-tRNAGln biosynthesis via transamidation"/>
    <property type="evidence" value="ECO:0007669"/>
    <property type="project" value="TreeGrafter"/>
</dbReference>
<evidence type="ECO:0000256" key="4">
    <source>
        <dbReference type="ARBA" id="ARBA00022917"/>
    </source>
</evidence>